<evidence type="ECO:0000313" key="5">
    <source>
        <dbReference type="Proteomes" id="UP001420932"/>
    </source>
</evidence>
<protein>
    <submittedName>
        <fullName evidence="4">Uncharacterized protein</fullName>
    </submittedName>
</protein>
<keyword evidence="1" id="KW-0649">Protein kinase inhibitor</keyword>
<dbReference type="GO" id="GO:0032875">
    <property type="term" value="P:regulation of DNA endoreduplication"/>
    <property type="evidence" value="ECO:0007669"/>
    <property type="project" value="InterPro"/>
</dbReference>
<dbReference type="Proteomes" id="UP001420932">
    <property type="component" value="Unassembled WGS sequence"/>
</dbReference>
<dbReference type="InterPro" id="IPR040389">
    <property type="entry name" value="SMR"/>
</dbReference>
<dbReference type="AlphaFoldDB" id="A0AAP0FAD3"/>
<dbReference type="PANTHER" id="PTHR33142">
    <property type="entry name" value="CYCLIN-DEPENDENT PROTEIN KINASE INHIBITOR SMR13"/>
    <property type="match status" value="1"/>
</dbReference>
<evidence type="ECO:0000256" key="1">
    <source>
        <dbReference type="ARBA" id="ARBA00023013"/>
    </source>
</evidence>
<keyword evidence="5" id="KW-1185">Reference proteome</keyword>
<dbReference type="PANTHER" id="PTHR33142:SF40">
    <property type="entry name" value="CYCLIN-DEPENDENT PROTEIN KINASE INHIBITOR SMR6"/>
    <property type="match status" value="1"/>
</dbReference>
<evidence type="ECO:0000256" key="2">
    <source>
        <dbReference type="ARBA" id="ARBA00023306"/>
    </source>
</evidence>
<evidence type="ECO:0000256" key="3">
    <source>
        <dbReference type="SAM" id="MobiDB-lite"/>
    </source>
</evidence>
<sequence>MMAIQKDGRTDSEAKRWQIDGVSPRTPLKPLSTNSAKRDLGEEAEGEEEDECSTTPVAEESRIPTRLPCPPAPRKRRPVKAQQIQINVFKEFFVPPTADLNSVFKPRFDS</sequence>
<reference evidence="4 5" key="1">
    <citation type="submission" date="2024-01" db="EMBL/GenBank/DDBJ databases">
        <title>Genome assemblies of Stephania.</title>
        <authorList>
            <person name="Yang L."/>
        </authorList>
    </citation>
    <scope>NUCLEOTIDE SEQUENCE [LARGE SCALE GENOMIC DNA]</scope>
    <source>
        <strain evidence="4">YNDBR</strain>
        <tissue evidence="4">Leaf</tissue>
    </source>
</reference>
<proteinExistence type="predicted"/>
<accession>A0AAP0FAD3</accession>
<feature type="compositionally biased region" description="Acidic residues" evidence="3">
    <location>
        <begin position="42"/>
        <end position="52"/>
    </location>
</feature>
<dbReference type="GO" id="GO:0004860">
    <property type="term" value="F:protein kinase inhibitor activity"/>
    <property type="evidence" value="ECO:0007669"/>
    <property type="project" value="UniProtKB-KW"/>
</dbReference>
<evidence type="ECO:0000313" key="4">
    <source>
        <dbReference type="EMBL" id="KAK9108171.1"/>
    </source>
</evidence>
<comment type="caution">
    <text evidence="4">The sequence shown here is derived from an EMBL/GenBank/DDBJ whole genome shotgun (WGS) entry which is preliminary data.</text>
</comment>
<feature type="compositionally biased region" description="Basic and acidic residues" evidence="3">
    <location>
        <begin position="1"/>
        <end position="18"/>
    </location>
</feature>
<dbReference type="EMBL" id="JBBNAF010000010">
    <property type="protein sequence ID" value="KAK9108171.1"/>
    <property type="molecule type" value="Genomic_DNA"/>
</dbReference>
<gene>
    <name evidence="4" type="ORF">Syun_024182</name>
</gene>
<name>A0AAP0FAD3_9MAGN</name>
<feature type="region of interest" description="Disordered" evidence="3">
    <location>
        <begin position="1"/>
        <end position="78"/>
    </location>
</feature>
<organism evidence="4 5">
    <name type="scientific">Stephania yunnanensis</name>
    <dbReference type="NCBI Taxonomy" id="152371"/>
    <lineage>
        <taxon>Eukaryota</taxon>
        <taxon>Viridiplantae</taxon>
        <taxon>Streptophyta</taxon>
        <taxon>Embryophyta</taxon>
        <taxon>Tracheophyta</taxon>
        <taxon>Spermatophyta</taxon>
        <taxon>Magnoliopsida</taxon>
        <taxon>Ranunculales</taxon>
        <taxon>Menispermaceae</taxon>
        <taxon>Menispermoideae</taxon>
        <taxon>Cissampelideae</taxon>
        <taxon>Stephania</taxon>
    </lineage>
</organism>
<keyword evidence="2" id="KW-0131">Cell cycle</keyword>